<feature type="region of interest" description="Disordered" evidence="1">
    <location>
        <begin position="124"/>
        <end position="207"/>
    </location>
</feature>
<feature type="compositionally biased region" description="Basic and acidic residues" evidence="1">
    <location>
        <begin position="23"/>
        <end position="32"/>
    </location>
</feature>
<feature type="compositionally biased region" description="Basic and acidic residues" evidence="1">
    <location>
        <begin position="68"/>
        <end position="87"/>
    </location>
</feature>
<protein>
    <submittedName>
        <fullName evidence="2">Uncharacterized protein</fullName>
    </submittedName>
</protein>
<comment type="caution">
    <text evidence="2">The sequence shown here is derived from an EMBL/GenBank/DDBJ whole genome shotgun (WGS) entry which is preliminary data.</text>
</comment>
<feature type="compositionally biased region" description="Basic and acidic residues" evidence="1">
    <location>
        <begin position="174"/>
        <end position="187"/>
    </location>
</feature>
<evidence type="ECO:0000313" key="2">
    <source>
        <dbReference type="EMBL" id="CAL7947148.1"/>
    </source>
</evidence>
<keyword evidence="3" id="KW-1185">Reference proteome</keyword>
<feature type="compositionally biased region" description="Polar residues" evidence="1">
    <location>
        <begin position="188"/>
        <end position="207"/>
    </location>
</feature>
<sequence length="230" mass="25416">MHANQNWNNPANHSQPSKLFRNRRLDRPEDAKALGLRAPDSDNASLKSSSASSRSSARLSVSKYVRKRPSDNSKTKRDIKRQRNADAKSARKLLDLKEEQKAQGVAALGTLSNLQTKLERGLKSISNRSKARAKGRLDTKKELDISAGLNPSGFRSPRRSSINGKPRRNSLPSEEGKVGKAKKESKSTKQLFSTTESWSNDSVVSHSDNCACCHSREPCPFHGSESYDGK</sequence>
<feature type="compositionally biased region" description="Polar residues" evidence="1">
    <location>
        <begin position="1"/>
        <end position="17"/>
    </location>
</feature>
<feature type="region of interest" description="Disordered" evidence="1">
    <location>
        <begin position="1"/>
        <end position="87"/>
    </location>
</feature>
<organism evidence="2 3">
    <name type="scientific">Xylocopa violacea</name>
    <name type="common">Violet carpenter bee</name>
    <name type="synonym">Apis violacea</name>
    <dbReference type="NCBI Taxonomy" id="135666"/>
    <lineage>
        <taxon>Eukaryota</taxon>
        <taxon>Metazoa</taxon>
        <taxon>Ecdysozoa</taxon>
        <taxon>Arthropoda</taxon>
        <taxon>Hexapoda</taxon>
        <taxon>Insecta</taxon>
        <taxon>Pterygota</taxon>
        <taxon>Neoptera</taxon>
        <taxon>Endopterygota</taxon>
        <taxon>Hymenoptera</taxon>
        <taxon>Apocrita</taxon>
        <taxon>Aculeata</taxon>
        <taxon>Apoidea</taxon>
        <taxon>Anthophila</taxon>
        <taxon>Apidae</taxon>
        <taxon>Xylocopa</taxon>
        <taxon>Xylocopa</taxon>
    </lineage>
</organism>
<feature type="compositionally biased region" description="Basic and acidic residues" evidence="1">
    <location>
        <begin position="135"/>
        <end position="144"/>
    </location>
</feature>
<dbReference type="Proteomes" id="UP001642520">
    <property type="component" value="Unassembled WGS sequence"/>
</dbReference>
<accession>A0ABP1P5T6</accession>
<dbReference type="EMBL" id="CAXAJV020001296">
    <property type="protein sequence ID" value="CAL7947148.1"/>
    <property type="molecule type" value="Genomic_DNA"/>
</dbReference>
<evidence type="ECO:0000313" key="3">
    <source>
        <dbReference type="Proteomes" id="UP001642520"/>
    </source>
</evidence>
<name>A0ABP1P5T6_XYLVO</name>
<feature type="compositionally biased region" description="Low complexity" evidence="1">
    <location>
        <begin position="45"/>
        <end position="63"/>
    </location>
</feature>
<gene>
    <name evidence="2" type="ORF">XYLVIOL_LOCUS8193</name>
</gene>
<evidence type="ECO:0000256" key="1">
    <source>
        <dbReference type="SAM" id="MobiDB-lite"/>
    </source>
</evidence>
<reference evidence="2 3" key="1">
    <citation type="submission" date="2024-08" db="EMBL/GenBank/DDBJ databases">
        <authorList>
            <person name="Will J Nash"/>
            <person name="Angela Man"/>
            <person name="Seanna McTaggart"/>
            <person name="Kendall Baker"/>
            <person name="Tom Barker"/>
            <person name="Leah Catchpole"/>
            <person name="Alex Durrant"/>
            <person name="Karim Gharbi"/>
            <person name="Naomi Irish"/>
            <person name="Gemy Kaithakottil"/>
            <person name="Debby Ku"/>
            <person name="Aaliyah Providence"/>
            <person name="Felix Shaw"/>
            <person name="David Swarbreck"/>
            <person name="Chris Watkins"/>
            <person name="Ann M. McCartney"/>
            <person name="Giulio Formenti"/>
            <person name="Alice Mouton"/>
            <person name="Noel Vella"/>
            <person name="Bjorn M von Reumont"/>
            <person name="Adriana Vella"/>
            <person name="Wilfried Haerty"/>
        </authorList>
    </citation>
    <scope>NUCLEOTIDE SEQUENCE [LARGE SCALE GENOMIC DNA]</scope>
</reference>
<proteinExistence type="predicted"/>